<keyword evidence="3" id="KW-1185">Reference proteome</keyword>
<dbReference type="Proteomes" id="UP000807306">
    <property type="component" value="Unassembled WGS sequence"/>
</dbReference>
<accession>A0A9P6JJK6</accession>
<dbReference type="EMBL" id="MU157927">
    <property type="protein sequence ID" value="KAF9523040.1"/>
    <property type="molecule type" value="Genomic_DNA"/>
</dbReference>
<feature type="compositionally biased region" description="Polar residues" evidence="1">
    <location>
        <begin position="52"/>
        <end position="68"/>
    </location>
</feature>
<gene>
    <name evidence="2" type="ORF">CPB83DRAFT_899163</name>
</gene>
<proteinExistence type="predicted"/>
<sequence>MPPTATNPCPVRKGAGKNMARLIRQEQLDSKEEDSLVKKRRRNPCETITVSSTLTSGVPASTTENTMAPPQKKQRNKASGGQANTVMCYAFDPSLAGAPLPTNVEHPRQGVSL</sequence>
<name>A0A9P6JJK6_9AGAR</name>
<organism evidence="2 3">
    <name type="scientific">Crepidotus variabilis</name>
    <dbReference type="NCBI Taxonomy" id="179855"/>
    <lineage>
        <taxon>Eukaryota</taxon>
        <taxon>Fungi</taxon>
        <taxon>Dikarya</taxon>
        <taxon>Basidiomycota</taxon>
        <taxon>Agaricomycotina</taxon>
        <taxon>Agaricomycetes</taxon>
        <taxon>Agaricomycetidae</taxon>
        <taxon>Agaricales</taxon>
        <taxon>Agaricineae</taxon>
        <taxon>Crepidotaceae</taxon>
        <taxon>Crepidotus</taxon>
    </lineage>
</organism>
<evidence type="ECO:0000313" key="2">
    <source>
        <dbReference type="EMBL" id="KAF9523040.1"/>
    </source>
</evidence>
<evidence type="ECO:0000313" key="3">
    <source>
        <dbReference type="Proteomes" id="UP000807306"/>
    </source>
</evidence>
<dbReference type="AlphaFoldDB" id="A0A9P6JJK6"/>
<reference evidence="2" key="1">
    <citation type="submission" date="2020-11" db="EMBL/GenBank/DDBJ databases">
        <authorList>
            <consortium name="DOE Joint Genome Institute"/>
            <person name="Ahrendt S."/>
            <person name="Riley R."/>
            <person name="Andreopoulos W."/>
            <person name="Labutti K."/>
            <person name="Pangilinan J."/>
            <person name="Ruiz-Duenas F.J."/>
            <person name="Barrasa J.M."/>
            <person name="Sanchez-Garcia M."/>
            <person name="Camarero S."/>
            <person name="Miyauchi S."/>
            <person name="Serrano A."/>
            <person name="Linde D."/>
            <person name="Babiker R."/>
            <person name="Drula E."/>
            <person name="Ayuso-Fernandez I."/>
            <person name="Pacheco R."/>
            <person name="Padilla G."/>
            <person name="Ferreira P."/>
            <person name="Barriuso J."/>
            <person name="Kellner H."/>
            <person name="Castanera R."/>
            <person name="Alfaro M."/>
            <person name="Ramirez L."/>
            <person name="Pisabarro A.G."/>
            <person name="Kuo A."/>
            <person name="Tritt A."/>
            <person name="Lipzen A."/>
            <person name="He G."/>
            <person name="Yan M."/>
            <person name="Ng V."/>
            <person name="Cullen D."/>
            <person name="Martin F."/>
            <person name="Rosso M.-N."/>
            <person name="Henrissat B."/>
            <person name="Hibbett D."/>
            <person name="Martinez A.T."/>
            <person name="Grigoriev I.V."/>
        </authorList>
    </citation>
    <scope>NUCLEOTIDE SEQUENCE</scope>
    <source>
        <strain evidence="2">CBS 506.95</strain>
    </source>
</reference>
<protein>
    <submittedName>
        <fullName evidence="2">Uncharacterized protein</fullName>
    </submittedName>
</protein>
<evidence type="ECO:0000256" key="1">
    <source>
        <dbReference type="SAM" id="MobiDB-lite"/>
    </source>
</evidence>
<comment type="caution">
    <text evidence="2">The sequence shown here is derived from an EMBL/GenBank/DDBJ whole genome shotgun (WGS) entry which is preliminary data.</text>
</comment>
<feature type="region of interest" description="Disordered" evidence="1">
    <location>
        <begin position="52"/>
        <end position="81"/>
    </location>
</feature>